<protein>
    <recommendedName>
        <fullName evidence="2">ER membrane protein complex subunit 2</fullName>
    </recommendedName>
</protein>
<proteinExistence type="inferred from homology"/>
<keyword evidence="1" id="KW-0802">TPR repeat</keyword>
<keyword evidence="2" id="KW-0256">Endoplasmic reticulum</keyword>
<keyword evidence="2" id="KW-0472">Membrane</keyword>
<comment type="subcellular location">
    <subcellularLocation>
        <location evidence="2">Endoplasmic reticulum membrane</location>
        <topology evidence="2">Peripheral membrane protein</topology>
        <orientation evidence="2">Cytoplasmic side</orientation>
    </subcellularLocation>
</comment>
<evidence type="ECO:0000313" key="3">
    <source>
        <dbReference type="EMBL" id="JAG81695.1"/>
    </source>
</evidence>
<evidence type="ECO:0000256" key="1">
    <source>
        <dbReference type="ARBA" id="ARBA00022803"/>
    </source>
</evidence>
<dbReference type="InterPro" id="IPR039856">
    <property type="entry name" value="EMC2-like"/>
</dbReference>
<sequence>MHSFPFGIIPPSVSPSGPTYYNLVTPHSFGVNFGRVISIDFLYFIRLFSCVSVMAKNQGTSWTEARDQLRTWRENSDRKSREIVGLWDSLLVNKVENLGNEKYLVLEQVCVAALDCYRLPLAEYCIKILMRDFPGSLRVHKYHVMHLEALEM</sequence>
<dbReference type="EMBL" id="GBYB01011928">
    <property type="protein sequence ID" value="JAG81695.1"/>
    <property type="molecule type" value="Transcribed_RNA"/>
</dbReference>
<dbReference type="AlphaFoldDB" id="A0A0C9QBU0"/>
<organism evidence="3">
    <name type="scientific">Fopius arisanus</name>
    <dbReference type="NCBI Taxonomy" id="64838"/>
    <lineage>
        <taxon>Eukaryota</taxon>
        <taxon>Metazoa</taxon>
        <taxon>Ecdysozoa</taxon>
        <taxon>Arthropoda</taxon>
        <taxon>Hexapoda</taxon>
        <taxon>Insecta</taxon>
        <taxon>Pterygota</taxon>
        <taxon>Neoptera</taxon>
        <taxon>Endopterygota</taxon>
        <taxon>Hymenoptera</taxon>
        <taxon>Apocrita</taxon>
        <taxon>Ichneumonoidea</taxon>
        <taxon>Braconidae</taxon>
        <taxon>Opiinae</taxon>
        <taxon>Fopius</taxon>
    </lineage>
</organism>
<evidence type="ECO:0000256" key="2">
    <source>
        <dbReference type="RuleBase" id="RU367091"/>
    </source>
</evidence>
<gene>
    <name evidence="3" type="primary">ttc35_1</name>
    <name evidence="3" type="ORF">g.48390</name>
</gene>
<comment type="function">
    <text evidence="2">Part of the endoplasmic reticulum membrane protein complex (EMC) that enables the energy-independent insertion into endoplasmic reticulum membranes of newly synthesized membrane proteins.</text>
</comment>
<dbReference type="PANTHER" id="PTHR12760">
    <property type="entry name" value="TETRATRICOPEPTIDE REPEAT PROTEIN"/>
    <property type="match status" value="1"/>
</dbReference>
<comment type="subunit">
    <text evidence="2">Component of the ER membrane protein complex (EMC).</text>
</comment>
<name>A0A0C9QBU0_9HYME</name>
<dbReference type="GO" id="GO:0072546">
    <property type="term" value="C:EMC complex"/>
    <property type="evidence" value="ECO:0007669"/>
    <property type="project" value="UniProtKB-UniRule"/>
</dbReference>
<comment type="similarity">
    <text evidence="2">Belongs to the EMC2 family.</text>
</comment>
<accession>A0A0C9QBU0</accession>
<reference evidence="3" key="1">
    <citation type="submission" date="2015-01" db="EMBL/GenBank/DDBJ databases">
        <title>Transcriptome Assembly of Fopius arisanus.</title>
        <authorList>
            <person name="Geib S."/>
        </authorList>
    </citation>
    <scope>NUCLEOTIDE SEQUENCE</scope>
</reference>